<proteinExistence type="predicted"/>
<dbReference type="RefSeq" id="WP_015230816.1">
    <property type="nucleotide sequence ID" value="NC_019780.1"/>
</dbReference>
<protein>
    <submittedName>
        <fullName evidence="1">Uncharacterized protein</fullName>
    </submittedName>
</protein>
<dbReference type="EMBL" id="CP003944">
    <property type="protein sequence ID" value="AFZ51840.1"/>
    <property type="molecule type" value="Genomic_DNA"/>
</dbReference>
<dbReference type="AlphaFoldDB" id="K9YZV7"/>
<evidence type="ECO:0000313" key="1">
    <source>
        <dbReference type="EMBL" id="AFZ51840.1"/>
    </source>
</evidence>
<sequence length="99" mass="11742">MERLYPTYFLSLSLNNEELIMAFYIKLMKLDEDEQGITYQFGNGSKYLGTIYLNKANGNLKELDLEKYENYHHYLVRAKVKLHQHWQVGNFPAETCWAS</sequence>
<name>K9YZV7_DACS8</name>
<dbReference type="Proteomes" id="UP000010482">
    <property type="component" value="Chromosome"/>
</dbReference>
<dbReference type="eggNOG" id="ENOG5033HPR">
    <property type="taxonomic scope" value="Bacteria"/>
</dbReference>
<dbReference type="KEGG" id="dsl:Dacsa_3334"/>
<keyword evidence="2" id="KW-1185">Reference proteome</keyword>
<accession>K9YZV7</accession>
<evidence type="ECO:0000313" key="2">
    <source>
        <dbReference type="Proteomes" id="UP000010482"/>
    </source>
</evidence>
<organism evidence="1 2">
    <name type="scientific">Dactylococcopsis salina (strain PCC 8305)</name>
    <name type="common">Myxobactron salinum</name>
    <dbReference type="NCBI Taxonomy" id="13035"/>
    <lineage>
        <taxon>Bacteria</taxon>
        <taxon>Bacillati</taxon>
        <taxon>Cyanobacteriota</taxon>
        <taxon>Cyanophyceae</taxon>
        <taxon>Nodosilineales</taxon>
        <taxon>Cymatolegaceae</taxon>
        <taxon>Dactylococcopsis</taxon>
    </lineage>
</organism>
<dbReference type="HOGENOM" id="CLU_181369_0_0_3"/>
<gene>
    <name evidence="1" type="ORF">Dacsa_3334</name>
</gene>
<reference evidence="1" key="1">
    <citation type="submission" date="2012-04" db="EMBL/GenBank/DDBJ databases">
        <title>Finished genome of Dactylococcopsis salina PCC 8305.</title>
        <authorList>
            <consortium name="US DOE Joint Genome Institute"/>
            <person name="Gugger M."/>
            <person name="Coursin T."/>
            <person name="Rippka R."/>
            <person name="Tandeau De Marsac N."/>
            <person name="Huntemann M."/>
            <person name="Wei C.-L."/>
            <person name="Han J."/>
            <person name="Detter J.C."/>
            <person name="Han C."/>
            <person name="Tapia R."/>
            <person name="Daligault H."/>
            <person name="Chen A."/>
            <person name="Krypides N."/>
            <person name="Mavromatis K."/>
            <person name="Markowitz V."/>
            <person name="Szeto E."/>
            <person name="Ivanova N."/>
            <person name="Ovchinnikova G."/>
            <person name="Pagani I."/>
            <person name="Pati A."/>
            <person name="Goodwin L."/>
            <person name="Peters L."/>
            <person name="Pitluck S."/>
            <person name="Woyke T."/>
            <person name="Kerfeld C."/>
        </authorList>
    </citation>
    <scope>NUCLEOTIDE SEQUENCE [LARGE SCALE GENOMIC DNA]</scope>
    <source>
        <strain evidence="1">PCC 8305</strain>
    </source>
</reference>
<dbReference type="OrthoDB" id="2880698at2"/>